<dbReference type="OrthoDB" id="152385at2759"/>
<evidence type="ECO:0000313" key="2">
    <source>
        <dbReference type="Proteomes" id="UP000299102"/>
    </source>
</evidence>
<sequence>MRTPARAAHASASIIQMLTADVSRSRAYRFLLPVIRFAFSAGVKHHGSNVNALVHVVRSVDRSDTGYRSKYQQLDDGALYISAVRPDDRFTTFRCRVHDRLEDREYTSQRFGHVIVTEPKGSVRPRASVDGRARRVPLGRDLRLPCAAHAWPVPTYRRNVSFTRTFLIYTLEQKAVIARMFACPAGGWAVKAFRHGSERLGG</sequence>
<accession>A0A4C1X518</accession>
<protein>
    <submittedName>
        <fullName evidence="1">Uncharacterized protein</fullName>
    </submittedName>
</protein>
<organism evidence="1 2">
    <name type="scientific">Eumeta variegata</name>
    <name type="common">Bagworm moth</name>
    <name type="synonym">Eumeta japonica</name>
    <dbReference type="NCBI Taxonomy" id="151549"/>
    <lineage>
        <taxon>Eukaryota</taxon>
        <taxon>Metazoa</taxon>
        <taxon>Ecdysozoa</taxon>
        <taxon>Arthropoda</taxon>
        <taxon>Hexapoda</taxon>
        <taxon>Insecta</taxon>
        <taxon>Pterygota</taxon>
        <taxon>Neoptera</taxon>
        <taxon>Endopterygota</taxon>
        <taxon>Lepidoptera</taxon>
        <taxon>Glossata</taxon>
        <taxon>Ditrysia</taxon>
        <taxon>Tineoidea</taxon>
        <taxon>Psychidae</taxon>
        <taxon>Oiketicinae</taxon>
        <taxon>Eumeta</taxon>
    </lineage>
</organism>
<name>A0A4C1X518_EUMVA</name>
<gene>
    <name evidence="1" type="ORF">EVAR_84023_1</name>
</gene>
<dbReference type="AlphaFoldDB" id="A0A4C1X518"/>
<proteinExistence type="predicted"/>
<comment type="caution">
    <text evidence="1">The sequence shown here is derived from an EMBL/GenBank/DDBJ whole genome shotgun (WGS) entry which is preliminary data.</text>
</comment>
<evidence type="ECO:0000313" key="1">
    <source>
        <dbReference type="EMBL" id="GBP58828.1"/>
    </source>
</evidence>
<keyword evidence="2" id="KW-1185">Reference proteome</keyword>
<dbReference type="EMBL" id="BGZK01000745">
    <property type="protein sequence ID" value="GBP58828.1"/>
    <property type="molecule type" value="Genomic_DNA"/>
</dbReference>
<reference evidence="1 2" key="1">
    <citation type="journal article" date="2019" name="Commun. Biol.">
        <title>The bagworm genome reveals a unique fibroin gene that provides high tensile strength.</title>
        <authorList>
            <person name="Kono N."/>
            <person name="Nakamura H."/>
            <person name="Ohtoshi R."/>
            <person name="Tomita M."/>
            <person name="Numata K."/>
            <person name="Arakawa K."/>
        </authorList>
    </citation>
    <scope>NUCLEOTIDE SEQUENCE [LARGE SCALE GENOMIC DNA]</scope>
</reference>
<dbReference type="InterPro" id="IPR013783">
    <property type="entry name" value="Ig-like_fold"/>
</dbReference>
<dbReference type="STRING" id="151549.A0A4C1X518"/>
<dbReference type="Proteomes" id="UP000299102">
    <property type="component" value="Unassembled WGS sequence"/>
</dbReference>
<dbReference type="Gene3D" id="2.60.40.10">
    <property type="entry name" value="Immunoglobulins"/>
    <property type="match status" value="1"/>
</dbReference>